<dbReference type="RefSeq" id="WP_344298049.1">
    <property type="nucleotide sequence ID" value="NZ_BAAAQW010000002.1"/>
</dbReference>
<comment type="catalytic activity">
    <reaction evidence="11">
        <text>O-phospho-L-serine + H2O = L-serine + phosphate</text>
        <dbReference type="Rhea" id="RHEA:21208"/>
        <dbReference type="ChEBI" id="CHEBI:15377"/>
        <dbReference type="ChEBI" id="CHEBI:33384"/>
        <dbReference type="ChEBI" id="CHEBI:43474"/>
        <dbReference type="ChEBI" id="CHEBI:57524"/>
        <dbReference type="EC" id="3.1.3.3"/>
    </reaction>
</comment>
<comment type="catalytic activity">
    <reaction evidence="12">
        <text>O-phospho-D-serine + H2O = D-serine + phosphate</text>
        <dbReference type="Rhea" id="RHEA:24873"/>
        <dbReference type="ChEBI" id="CHEBI:15377"/>
        <dbReference type="ChEBI" id="CHEBI:35247"/>
        <dbReference type="ChEBI" id="CHEBI:43474"/>
        <dbReference type="ChEBI" id="CHEBI:58680"/>
        <dbReference type="EC" id="3.1.3.3"/>
    </reaction>
</comment>
<dbReference type="SUPFAM" id="SSF56784">
    <property type="entry name" value="HAD-like"/>
    <property type="match status" value="1"/>
</dbReference>
<dbReference type="NCBIfam" id="TIGR00338">
    <property type="entry name" value="serB"/>
    <property type="match status" value="1"/>
</dbReference>
<dbReference type="EMBL" id="BAAAQW010000002">
    <property type="protein sequence ID" value="GAA2197017.1"/>
    <property type="molecule type" value="Genomic_DNA"/>
</dbReference>
<keyword evidence="9" id="KW-0718">Serine biosynthesis</keyword>
<evidence type="ECO:0000256" key="7">
    <source>
        <dbReference type="ARBA" id="ARBA00022801"/>
    </source>
</evidence>
<evidence type="ECO:0000256" key="2">
    <source>
        <dbReference type="ARBA" id="ARBA00005135"/>
    </source>
</evidence>
<dbReference type="SFLD" id="SFLDS00003">
    <property type="entry name" value="Haloacid_Dehalogenase"/>
    <property type="match status" value="1"/>
</dbReference>
<dbReference type="InterPro" id="IPR036412">
    <property type="entry name" value="HAD-like_sf"/>
</dbReference>
<dbReference type="SFLD" id="SFLDG01136">
    <property type="entry name" value="C1.6:_Phosphoserine_Phosphatas"/>
    <property type="match status" value="1"/>
</dbReference>
<evidence type="ECO:0000313" key="13">
    <source>
        <dbReference type="EMBL" id="GAA2197017.1"/>
    </source>
</evidence>
<dbReference type="CDD" id="cd07500">
    <property type="entry name" value="HAD_PSP"/>
    <property type="match status" value="1"/>
</dbReference>
<dbReference type="PANTHER" id="PTHR43344">
    <property type="entry name" value="PHOSPHOSERINE PHOSPHATASE"/>
    <property type="match status" value="1"/>
</dbReference>
<comment type="pathway">
    <text evidence="2">Amino-acid biosynthesis; L-serine biosynthesis; L-serine from 3-phospho-D-glycerate: step 3/3.</text>
</comment>
<dbReference type="PANTHER" id="PTHR43344:SF2">
    <property type="entry name" value="PHOSPHOSERINE PHOSPHATASE"/>
    <property type="match status" value="1"/>
</dbReference>
<keyword evidence="7" id="KW-0378">Hydrolase</keyword>
<comment type="similarity">
    <text evidence="3">Belongs to the HAD-like hydrolase superfamily. SerB family.</text>
</comment>
<dbReference type="InterPro" id="IPR004469">
    <property type="entry name" value="PSP"/>
</dbReference>
<dbReference type="SFLD" id="SFLDG01137">
    <property type="entry name" value="C1.6.1:_Phosphoserine_Phosphat"/>
    <property type="match status" value="1"/>
</dbReference>
<evidence type="ECO:0000256" key="11">
    <source>
        <dbReference type="ARBA" id="ARBA00048138"/>
    </source>
</evidence>
<sequence>MPSSFAAVLHALSLSPEDAAAATRALEGAGAAVGPFETSGDGRYEVMTASVALDDARLTEAREALAGLRAGAGLVPATLLSAERKLLIMDVDSTLIQQEVIELLADYAGKREEVTAVTEAAMRGELDFAQSLVARVETLAGLPAEVIDKVRGAVVLSLGADELIKAFHAAGHVVCVVSGGFTQILDPLAEALGLDHARANDLEVVDGKLTGRVLGEIVDRAVKERMLRTWAAEHAIPLEHCIAVGDGANDLDMLGAAGLGVAYNAKPKVRAAADAAVDIPYLDVVRHLAGV</sequence>
<evidence type="ECO:0000313" key="14">
    <source>
        <dbReference type="Proteomes" id="UP001500432"/>
    </source>
</evidence>
<keyword evidence="6" id="KW-0479">Metal-binding</keyword>
<organism evidence="13 14">
    <name type="scientific">Sinomonas flava</name>
    <dbReference type="NCBI Taxonomy" id="496857"/>
    <lineage>
        <taxon>Bacteria</taxon>
        <taxon>Bacillati</taxon>
        <taxon>Actinomycetota</taxon>
        <taxon>Actinomycetes</taxon>
        <taxon>Micrococcales</taxon>
        <taxon>Micrococcaceae</taxon>
        <taxon>Sinomonas</taxon>
    </lineage>
</organism>
<keyword evidence="8" id="KW-0460">Magnesium</keyword>
<evidence type="ECO:0000256" key="5">
    <source>
        <dbReference type="ARBA" id="ARBA00022605"/>
    </source>
</evidence>
<keyword evidence="5" id="KW-0028">Amino-acid biosynthesis</keyword>
<dbReference type="Pfam" id="PF12710">
    <property type="entry name" value="HAD"/>
    <property type="match status" value="1"/>
</dbReference>
<dbReference type="InterPro" id="IPR023214">
    <property type="entry name" value="HAD_sf"/>
</dbReference>
<dbReference type="EC" id="3.1.3.3" evidence="4"/>
<dbReference type="Gene3D" id="3.40.50.1000">
    <property type="entry name" value="HAD superfamily/HAD-like"/>
    <property type="match status" value="1"/>
</dbReference>
<dbReference type="InterPro" id="IPR050582">
    <property type="entry name" value="HAD-like_SerB"/>
</dbReference>
<evidence type="ECO:0000256" key="12">
    <source>
        <dbReference type="ARBA" id="ARBA00048523"/>
    </source>
</evidence>
<dbReference type="Proteomes" id="UP001500432">
    <property type="component" value="Unassembled WGS sequence"/>
</dbReference>
<comment type="caution">
    <text evidence="13">The sequence shown here is derived from an EMBL/GenBank/DDBJ whole genome shotgun (WGS) entry which is preliminary data.</text>
</comment>
<evidence type="ECO:0000256" key="1">
    <source>
        <dbReference type="ARBA" id="ARBA00001946"/>
    </source>
</evidence>
<evidence type="ECO:0000256" key="8">
    <source>
        <dbReference type="ARBA" id="ARBA00022842"/>
    </source>
</evidence>
<evidence type="ECO:0000256" key="3">
    <source>
        <dbReference type="ARBA" id="ARBA00009184"/>
    </source>
</evidence>
<reference evidence="13 14" key="1">
    <citation type="journal article" date="2019" name="Int. J. Syst. Evol. Microbiol.">
        <title>The Global Catalogue of Microorganisms (GCM) 10K type strain sequencing project: providing services to taxonomists for standard genome sequencing and annotation.</title>
        <authorList>
            <consortium name="The Broad Institute Genomics Platform"/>
            <consortium name="The Broad Institute Genome Sequencing Center for Infectious Disease"/>
            <person name="Wu L."/>
            <person name="Ma J."/>
        </authorList>
    </citation>
    <scope>NUCLEOTIDE SEQUENCE [LARGE SCALE GENOMIC DNA]</scope>
    <source>
        <strain evidence="13 14">JCM 16034</strain>
    </source>
</reference>
<dbReference type="NCBIfam" id="TIGR01488">
    <property type="entry name" value="HAD-SF-IB"/>
    <property type="match status" value="1"/>
</dbReference>
<keyword evidence="14" id="KW-1185">Reference proteome</keyword>
<comment type="cofactor">
    <cofactor evidence="1">
        <name>Mg(2+)</name>
        <dbReference type="ChEBI" id="CHEBI:18420"/>
    </cofactor>
</comment>
<evidence type="ECO:0000256" key="6">
    <source>
        <dbReference type="ARBA" id="ARBA00022723"/>
    </source>
</evidence>
<protein>
    <recommendedName>
        <fullName evidence="4">phosphoserine phosphatase</fullName>
        <ecNumber evidence="4">3.1.3.3</ecNumber>
    </recommendedName>
    <alternativeName>
        <fullName evidence="10">O-phosphoserine phosphohydrolase</fullName>
    </alternativeName>
</protein>
<evidence type="ECO:0000256" key="9">
    <source>
        <dbReference type="ARBA" id="ARBA00023299"/>
    </source>
</evidence>
<proteinExistence type="inferred from homology"/>
<accession>A0ABN3BK13</accession>
<name>A0ABN3BK13_9MICC</name>
<gene>
    <name evidence="13" type="ORF">GCM10009849_04360</name>
</gene>
<evidence type="ECO:0000256" key="4">
    <source>
        <dbReference type="ARBA" id="ARBA00012640"/>
    </source>
</evidence>
<evidence type="ECO:0000256" key="10">
    <source>
        <dbReference type="ARBA" id="ARBA00031693"/>
    </source>
</evidence>
<dbReference type="SFLD" id="SFLDF00029">
    <property type="entry name" value="phosphoserine_phosphatase"/>
    <property type="match status" value="1"/>
</dbReference>